<feature type="transmembrane region" description="Helical" evidence="1">
    <location>
        <begin position="109"/>
        <end position="126"/>
    </location>
</feature>
<feature type="transmembrane region" description="Helical" evidence="1">
    <location>
        <begin position="40"/>
        <end position="62"/>
    </location>
</feature>
<keyword evidence="1" id="KW-0812">Transmembrane</keyword>
<evidence type="ECO:0000313" key="2">
    <source>
        <dbReference type="EMBL" id="SVD97670.1"/>
    </source>
</evidence>
<feature type="transmembrane region" description="Helical" evidence="1">
    <location>
        <begin position="69"/>
        <end position="89"/>
    </location>
</feature>
<keyword evidence="1" id="KW-1133">Transmembrane helix</keyword>
<proteinExistence type="predicted"/>
<reference evidence="2" key="1">
    <citation type="submission" date="2018-05" db="EMBL/GenBank/DDBJ databases">
        <authorList>
            <person name="Lanie J.A."/>
            <person name="Ng W.-L."/>
            <person name="Kazmierczak K.M."/>
            <person name="Andrzejewski T.M."/>
            <person name="Davidsen T.M."/>
            <person name="Wayne K.J."/>
            <person name="Tettelin H."/>
            <person name="Glass J.I."/>
            <person name="Rusch D."/>
            <person name="Podicherti R."/>
            <person name="Tsui H.-C.T."/>
            <person name="Winkler M.E."/>
        </authorList>
    </citation>
    <scope>NUCLEOTIDE SEQUENCE</scope>
</reference>
<dbReference type="EMBL" id="UINC01185791">
    <property type="protein sequence ID" value="SVD97670.1"/>
    <property type="molecule type" value="Genomic_DNA"/>
</dbReference>
<sequence length="167" mass="18461">KQQRVSSRMRFGVFVGYCSLGLLFGVSSTVIVMYQYPDVWAMGFPNILFFTVAALTLLMLVLKRVRSDLQILVTLGVTTLIGWYTTMLYLTSFAEFEFLQSVLSESIQITNLLILGGLACIGLSFISGKLFRVGSYIFIWLGATSFALGAVHIPNLVGTSHFGGFFK</sequence>
<feature type="transmembrane region" description="Helical" evidence="1">
    <location>
        <begin position="12"/>
        <end position="34"/>
    </location>
</feature>
<feature type="transmembrane region" description="Helical" evidence="1">
    <location>
        <begin position="133"/>
        <end position="153"/>
    </location>
</feature>
<protein>
    <submittedName>
        <fullName evidence="2">Uncharacterized protein</fullName>
    </submittedName>
</protein>
<dbReference type="AlphaFoldDB" id="A0A382ZQU2"/>
<keyword evidence="1" id="KW-0472">Membrane</keyword>
<accession>A0A382ZQU2</accession>
<organism evidence="2">
    <name type="scientific">marine metagenome</name>
    <dbReference type="NCBI Taxonomy" id="408172"/>
    <lineage>
        <taxon>unclassified sequences</taxon>
        <taxon>metagenomes</taxon>
        <taxon>ecological metagenomes</taxon>
    </lineage>
</organism>
<feature type="non-terminal residue" evidence="2">
    <location>
        <position position="1"/>
    </location>
</feature>
<evidence type="ECO:0000256" key="1">
    <source>
        <dbReference type="SAM" id="Phobius"/>
    </source>
</evidence>
<name>A0A382ZQU2_9ZZZZ</name>
<gene>
    <name evidence="2" type="ORF">METZ01_LOCUS450524</name>
</gene>